<dbReference type="Proteomes" id="UP000658720">
    <property type="component" value="Unassembled WGS sequence"/>
</dbReference>
<organism evidence="2 3">
    <name type="scientific">Synechocystis salina LEGE 00031</name>
    <dbReference type="NCBI Taxonomy" id="1828736"/>
    <lineage>
        <taxon>Bacteria</taxon>
        <taxon>Bacillati</taxon>
        <taxon>Cyanobacteriota</taxon>
        <taxon>Cyanophyceae</taxon>
        <taxon>Synechococcales</taxon>
        <taxon>Merismopediaceae</taxon>
        <taxon>Synechocystis</taxon>
    </lineage>
</organism>
<keyword evidence="1" id="KW-1133">Transmembrane helix</keyword>
<dbReference type="RefSeq" id="WP_194021428.1">
    <property type="nucleotide sequence ID" value="NZ_JADEVV010000109.1"/>
</dbReference>
<name>A0ABR9VZY9_9SYNC</name>
<gene>
    <name evidence="2" type="ORF">IQ217_18695</name>
</gene>
<reference evidence="2 3" key="1">
    <citation type="submission" date="2020-10" db="EMBL/GenBank/DDBJ databases">
        <authorList>
            <person name="Castelo-Branco R."/>
            <person name="Eusebio N."/>
            <person name="Adriana R."/>
            <person name="Vieira A."/>
            <person name="Brugerolle De Fraissinette N."/>
            <person name="Rezende De Castro R."/>
            <person name="Schneider M.P."/>
            <person name="Vasconcelos V."/>
            <person name="Leao P.N."/>
        </authorList>
    </citation>
    <scope>NUCLEOTIDE SEQUENCE [LARGE SCALE GENOMIC DNA]</scope>
    <source>
        <strain evidence="2 3">LEGE 00031</strain>
    </source>
</reference>
<comment type="caution">
    <text evidence="2">The sequence shown here is derived from an EMBL/GenBank/DDBJ whole genome shotgun (WGS) entry which is preliminary data.</text>
</comment>
<proteinExistence type="predicted"/>
<keyword evidence="1" id="KW-0812">Transmembrane</keyword>
<evidence type="ECO:0000313" key="2">
    <source>
        <dbReference type="EMBL" id="MBE9255816.1"/>
    </source>
</evidence>
<accession>A0ABR9VZY9</accession>
<evidence type="ECO:0000313" key="3">
    <source>
        <dbReference type="Proteomes" id="UP000658720"/>
    </source>
</evidence>
<evidence type="ECO:0000256" key="1">
    <source>
        <dbReference type="SAM" id="Phobius"/>
    </source>
</evidence>
<protein>
    <submittedName>
        <fullName evidence="2">Uncharacterized protein</fullName>
    </submittedName>
</protein>
<sequence length="47" mass="5064">MHPSLSPGDRQYFLGVKSALLLVWLMVIPALIGGAFHIQSVQAQGCL</sequence>
<keyword evidence="1" id="KW-0472">Membrane</keyword>
<dbReference type="EMBL" id="JADEVV010000109">
    <property type="protein sequence ID" value="MBE9255816.1"/>
    <property type="molecule type" value="Genomic_DNA"/>
</dbReference>
<keyword evidence="3" id="KW-1185">Reference proteome</keyword>
<feature type="transmembrane region" description="Helical" evidence="1">
    <location>
        <begin position="12"/>
        <end position="32"/>
    </location>
</feature>